<evidence type="ECO:0000313" key="1">
    <source>
        <dbReference type="EMBL" id="KAI3764665.1"/>
    </source>
</evidence>
<accession>A0ACB9F137</accession>
<reference evidence="2" key="1">
    <citation type="journal article" date="2022" name="Mol. Ecol. Resour.">
        <title>The genomes of chicory, endive, great burdock and yacon provide insights into Asteraceae palaeo-polyploidization history and plant inulin production.</title>
        <authorList>
            <person name="Fan W."/>
            <person name="Wang S."/>
            <person name="Wang H."/>
            <person name="Wang A."/>
            <person name="Jiang F."/>
            <person name="Liu H."/>
            <person name="Zhao H."/>
            <person name="Xu D."/>
            <person name="Zhang Y."/>
        </authorList>
    </citation>
    <scope>NUCLEOTIDE SEQUENCE [LARGE SCALE GENOMIC DNA]</scope>
    <source>
        <strain evidence="2">cv. Punajuju</strain>
    </source>
</reference>
<name>A0ACB9F137_CICIN</name>
<gene>
    <name evidence="1" type="ORF">L2E82_14676</name>
</gene>
<protein>
    <submittedName>
        <fullName evidence="1">Uncharacterized protein</fullName>
    </submittedName>
</protein>
<dbReference type="Proteomes" id="UP001055811">
    <property type="component" value="Linkage Group LG03"/>
</dbReference>
<evidence type="ECO:0000313" key="2">
    <source>
        <dbReference type="Proteomes" id="UP001055811"/>
    </source>
</evidence>
<organism evidence="1 2">
    <name type="scientific">Cichorium intybus</name>
    <name type="common">Chicory</name>
    <dbReference type="NCBI Taxonomy" id="13427"/>
    <lineage>
        <taxon>Eukaryota</taxon>
        <taxon>Viridiplantae</taxon>
        <taxon>Streptophyta</taxon>
        <taxon>Embryophyta</taxon>
        <taxon>Tracheophyta</taxon>
        <taxon>Spermatophyta</taxon>
        <taxon>Magnoliopsida</taxon>
        <taxon>eudicotyledons</taxon>
        <taxon>Gunneridae</taxon>
        <taxon>Pentapetalae</taxon>
        <taxon>asterids</taxon>
        <taxon>campanulids</taxon>
        <taxon>Asterales</taxon>
        <taxon>Asteraceae</taxon>
        <taxon>Cichorioideae</taxon>
        <taxon>Cichorieae</taxon>
        <taxon>Cichoriinae</taxon>
        <taxon>Cichorium</taxon>
    </lineage>
</organism>
<dbReference type="EMBL" id="CM042011">
    <property type="protein sequence ID" value="KAI3764665.1"/>
    <property type="molecule type" value="Genomic_DNA"/>
</dbReference>
<keyword evidence="2" id="KW-1185">Reference proteome</keyword>
<proteinExistence type="predicted"/>
<reference evidence="1 2" key="2">
    <citation type="journal article" date="2022" name="Mol. Ecol. Resour.">
        <title>The genomes of chicory, endive, great burdock and yacon provide insights into Asteraceae paleo-polyploidization history and plant inulin production.</title>
        <authorList>
            <person name="Fan W."/>
            <person name="Wang S."/>
            <person name="Wang H."/>
            <person name="Wang A."/>
            <person name="Jiang F."/>
            <person name="Liu H."/>
            <person name="Zhao H."/>
            <person name="Xu D."/>
            <person name="Zhang Y."/>
        </authorList>
    </citation>
    <scope>NUCLEOTIDE SEQUENCE [LARGE SCALE GENOMIC DNA]</scope>
    <source>
        <strain evidence="2">cv. Punajuju</strain>
        <tissue evidence="1">Leaves</tissue>
    </source>
</reference>
<sequence length="371" mass="41591">MGGSDSEVHKSAHKEKEKKKLLALSPIAKPLAGKKLSKRTLKLIRKGFRREADLLPSQSQIDTSEIQSNLEKLYISTRSAKHFQRDIVHGVEGFIVIGSKQVEIGIKLSEDSRKYGAENTCTSGSALSKAAMSYSSALIDIERERENLLKSLGTQDARCHAQRYDRVRQEAEAQVIEVTRRQAKVRESSGNPDNLSKFEAAQARLHEVKSNMTVLDKEVVATMSAVEAPQQILTLQRLISMVEAEKHHHQKVLNILDRLEVELSFTFWHFFLFLVTSPMSSSPSHDEINGVFASERKVSTADNTYYFLGEVIHPYQSESDADLSLTVGDYVVVQKVSSNGWAEGECQGKAGWFPFEYVERQQNISNSFAAK</sequence>
<comment type="caution">
    <text evidence="1">The sequence shown here is derived from an EMBL/GenBank/DDBJ whole genome shotgun (WGS) entry which is preliminary data.</text>
</comment>